<dbReference type="EMBL" id="JEMN01001324">
    <property type="protein sequence ID" value="KXH40114.1"/>
    <property type="molecule type" value="Genomic_DNA"/>
</dbReference>
<feature type="region of interest" description="Disordered" evidence="2">
    <location>
        <begin position="552"/>
        <end position="643"/>
    </location>
</feature>
<comment type="caution">
    <text evidence="4">The sequence shown here is derived from an EMBL/GenBank/DDBJ whole genome shotgun (WGS) entry which is preliminary data.</text>
</comment>
<dbReference type="GO" id="GO:0006338">
    <property type="term" value="P:chromatin remodeling"/>
    <property type="evidence" value="ECO:0007669"/>
    <property type="project" value="UniProtKB-ARBA"/>
</dbReference>
<feature type="region of interest" description="Disordered" evidence="2">
    <location>
        <begin position="1"/>
        <end position="44"/>
    </location>
</feature>
<dbReference type="OrthoDB" id="433924at2759"/>
<dbReference type="Gene3D" id="2.40.50.40">
    <property type="match status" value="1"/>
</dbReference>
<dbReference type="SMART" id="SM00298">
    <property type="entry name" value="CHROMO"/>
    <property type="match status" value="2"/>
</dbReference>
<organism evidence="4 5">
    <name type="scientific">Colletotrichum nymphaeae SA-01</name>
    <dbReference type="NCBI Taxonomy" id="1460502"/>
    <lineage>
        <taxon>Eukaryota</taxon>
        <taxon>Fungi</taxon>
        <taxon>Dikarya</taxon>
        <taxon>Ascomycota</taxon>
        <taxon>Pezizomycotina</taxon>
        <taxon>Sordariomycetes</taxon>
        <taxon>Hypocreomycetidae</taxon>
        <taxon>Glomerellales</taxon>
        <taxon>Glomerellaceae</taxon>
        <taxon>Colletotrichum</taxon>
        <taxon>Colletotrichum acutatum species complex</taxon>
    </lineage>
</organism>
<dbReference type="InterPro" id="IPR017956">
    <property type="entry name" value="AT_hook_DNA-bd_motif"/>
</dbReference>
<dbReference type="GO" id="GO:0003677">
    <property type="term" value="F:DNA binding"/>
    <property type="evidence" value="ECO:0007669"/>
    <property type="project" value="InterPro"/>
</dbReference>
<evidence type="ECO:0000259" key="3">
    <source>
        <dbReference type="PROSITE" id="PS50013"/>
    </source>
</evidence>
<feature type="region of interest" description="Disordered" evidence="2">
    <location>
        <begin position="305"/>
        <end position="329"/>
    </location>
</feature>
<feature type="compositionally biased region" description="Polar residues" evidence="2">
    <location>
        <begin position="132"/>
        <end position="152"/>
    </location>
</feature>
<feature type="compositionally biased region" description="Basic residues" evidence="2">
    <location>
        <begin position="632"/>
        <end position="643"/>
    </location>
</feature>
<feature type="compositionally biased region" description="Pro residues" evidence="2">
    <location>
        <begin position="191"/>
        <end position="202"/>
    </location>
</feature>
<dbReference type="PROSITE" id="PS50013">
    <property type="entry name" value="CHROMO_2"/>
    <property type="match status" value="1"/>
</dbReference>
<evidence type="ECO:0000256" key="2">
    <source>
        <dbReference type="SAM" id="MobiDB-lite"/>
    </source>
</evidence>
<accession>A0A135SW22</accession>
<comment type="subunit">
    <text evidence="1">Component of the NuA4 histone acetyltransferase complex.</text>
</comment>
<dbReference type="Proteomes" id="UP000070054">
    <property type="component" value="Unassembled WGS sequence"/>
</dbReference>
<feature type="compositionally biased region" description="Polar residues" evidence="2">
    <location>
        <begin position="1"/>
        <end position="12"/>
    </location>
</feature>
<feature type="compositionally biased region" description="Low complexity" evidence="2">
    <location>
        <begin position="175"/>
        <end position="190"/>
    </location>
</feature>
<proteinExistence type="predicted"/>
<feature type="region of interest" description="Disordered" evidence="2">
    <location>
        <begin position="125"/>
        <end position="270"/>
    </location>
</feature>
<protein>
    <recommendedName>
        <fullName evidence="3">Chromo domain-containing protein</fullName>
    </recommendedName>
</protein>
<keyword evidence="5" id="KW-1185">Reference proteome</keyword>
<gene>
    <name evidence="4" type="ORF">CNYM01_13826</name>
</gene>
<feature type="compositionally biased region" description="Low complexity" evidence="2">
    <location>
        <begin position="153"/>
        <end position="165"/>
    </location>
</feature>
<feature type="region of interest" description="Disordered" evidence="2">
    <location>
        <begin position="386"/>
        <end position="414"/>
    </location>
</feature>
<sequence length="643" mass="69923">MGAGTTVESTRTAPALNRAETKGQSSSRDRSCPAPHASSSSHFTSKNVAESITLPFTPRYWLQPVPVHCVTFSCESIGFSIQESSSILNDFDWRKPTIHAIRARKRLAHHQILSRLDSSIMARLAESPAPPNGTQSVKKPQSTKNGAFNTFLSSPGKPSGSQSPHPNKRIKSLAPTGTPRSDTSRSRSPPSQNPSPRFPVSPSPRKALSDTADDVDAADRSTPADTVTAAVPAENDTSEPTSSTAPVTAMEATPDAEASGSTPEPSAPRAGVVSSVRKTFSNVVNNITGQRTGTTTVTTTFEQTIVSRKRSREPNVEESPAPADKETDQEIEAANGTEGNTTIQLGNQFEAEVEAEEIRAKSPVKEAVQVASPAAEDAEINVATSTDNADTVEAAPTENSATNAAGDEDVEMDDPKNGMFVFDKILGHRRDPNDKTLFQMHINWKHDDPTWETEQTIHEDAEEALFAYWNSLKGGRLGAMADKNLWHALRVEKHKQKPSGAVQVYVCWIGSPERSWEPESQVEVYARQHVENYWKSKGGREKCIKAVAMPVKKGRGRPRKNNAAESDVEVEVLKEASKEPKPRGRPGRKQKRDDTAAEESQPEKSEEASAAEDKPEPAAKEQSEADEEPPKKRARGRPRKVNA</sequence>
<dbReference type="SUPFAM" id="SSF54160">
    <property type="entry name" value="Chromo domain-like"/>
    <property type="match status" value="1"/>
</dbReference>
<dbReference type="InterPro" id="IPR000953">
    <property type="entry name" value="Chromo/chromo_shadow_dom"/>
</dbReference>
<feature type="compositionally biased region" description="Basic and acidic residues" evidence="2">
    <location>
        <begin position="571"/>
        <end position="582"/>
    </location>
</feature>
<feature type="compositionally biased region" description="Low complexity" evidence="2">
    <location>
        <begin position="223"/>
        <end position="233"/>
    </location>
</feature>
<feature type="compositionally biased region" description="Basic and acidic residues" evidence="2">
    <location>
        <begin position="591"/>
        <end position="631"/>
    </location>
</feature>
<name>A0A135SW22_9PEZI</name>
<dbReference type="AlphaFoldDB" id="A0A135SW22"/>
<feature type="compositionally biased region" description="Low complexity" evidence="2">
    <location>
        <begin position="33"/>
        <end position="42"/>
    </location>
</feature>
<dbReference type="CDD" id="cd00024">
    <property type="entry name" value="CD_CSD"/>
    <property type="match status" value="1"/>
</dbReference>
<evidence type="ECO:0000256" key="1">
    <source>
        <dbReference type="ARBA" id="ARBA00011353"/>
    </source>
</evidence>
<evidence type="ECO:0000313" key="5">
    <source>
        <dbReference type="Proteomes" id="UP000070054"/>
    </source>
</evidence>
<evidence type="ECO:0000313" key="4">
    <source>
        <dbReference type="EMBL" id="KXH40114.1"/>
    </source>
</evidence>
<dbReference type="InterPro" id="IPR016197">
    <property type="entry name" value="Chromo-like_dom_sf"/>
</dbReference>
<reference evidence="4 5" key="1">
    <citation type="submission" date="2014-02" db="EMBL/GenBank/DDBJ databases">
        <title>The genome sequence of Colletotrichum nymphaeae SA-01.</title>
        <authorList>
            <person name="Baroncelli R."/>
            <person name="Thon M.R."/>
        </authorList>
    </citation>
    <scope>NUCLEOTIDE SEQUENCE [LARGE SCALE GENOMIC DNA]</scope>
    <source>
        <strain evidence="4 5">SA-01</strain>
    </source>
</reference>
<dbReference type="PRINTS" id="PR00929">
    <property type="entry name" value="ATHOOK"/>
</dbReference>
<feature type="domain" description="Chromo" evidence="3">
    <location>
        <begin position="479"/>
        <end position="545"/>
    </location>
</feature>